<evidence type="ECO:0000313" key="8">
    <source>
        <dbReference type="Proteomes" id="UP000284676"/>
    </source>
</evidence>
<dbReference type="Proteomes" id="UP000284676">
    <property type="component" value="Unassembled WGS sequence"/>
</dbReference>
<dbReference type="InterPro" id="IPR004839">
    <property type="entry name" value="Aminotransferase_I/II_large"/>
</dbReference>
<dbReference type="CDD" id="cd07377">
    <property type="entry name" value="WHTH_GntR"/>
    <property type="match status" value="1"/>
</dbReference>
<dbReference type="SMART" id="SM00345">
    <property type="entry name" value="HTH_GNTR"/>
    <property type="match status" value="1"/>
</dbReference>
<dbReference type="EMBL" id="QRHL01000002">
    <property type="protein sequence ID" value="RHF74174.1"/>
    <property type="molecule type" value="Genomic_DNA"/>
</dbReference>
<accession>A0A414Q029</accession>
<keyword evidence="7" id="KW-0032">Aminotransferase</keyword>
<evidence type="ECO:0000256" key="5">
    <source>
        <dbReference type="ARBA" id="ARBA00023163"/>
    </source>
</evidence>
<dbReference type="InterPro" id="IPR015422">
    <property type="entry name" value="PyrdxlP-dep_Trfase_small"/>
</dbReference>
<evidence type="ECO:0000259" key="6">
    <source>
        <dbReference type="PROSITE" id="PS50949"/>
    </source>
</evidence>
<keyword evidence="7" id="KW-0808">Transferase</keyword>
<dbReference type="SUPFAM" id="SSF46785">
    <property type="entry name" value="Winged helix' DNA-binding domain"/>
    <property type="match status" value="1"/>
</dbReference>
<dbReference type="InterPro" id="IPR036390">
    <property type="entry name" value="WH_DNA-bd_sf"/>
</dbReference>
<dbReference type="InterPro" id="IPR036388">
    <property type="entry name" value="WH-like_DNA-bd_sf"/>
</dbReference>
<dbReference type="GO" id="GO:0030170">
    <property type="term" value="F:pyridoxal phosphate binding"/>
    <property type="evidence" value="ECO:0007669"/>
    <property type="project" value="InterPro"/>
</dbReference>
<evidence type="ECO:0000256" key="3">
    <source>
        <dbReference type="ARBA" id="ARBA00023015"/>
    </source>
</evidence>
<comment type="caution">
    <text evidence="7">The sequence shown here is derived from an EMBL/GenBank/DDBJ whole genome shotgun (WGS) entry which is preliminary data.</text>
</comment>
<evidence type="ECO:0000256" key="1">
    <source>
        <dbReference type="ARBA" id="ARBA00005384"/>
    </source>
</evidence>
<dbReference type="InterPro" id="IPR000524">
    <property type="entry name" value="Tscrpt_reg_HTH_GntR"/>
</dbReference>
<dbReference type="Pfam" id="PF00155">
    <property type="entry name" value="Aminotran_1_2"/>
    <property type="match status" value="1"/>
</dbReference>
<dbReference type="SUPFAM" id="SSF53383">
    <property type="entry name" value="PLP-dependent transferases"/>
    <property type="match status" value="1"/>
</dbReference>
<organism evidence="7 8">
    <name type="scientific">Fusobacterium mortiferum</name>
    <dbReference type="NCBI Taxonomy" id="850"/>
    <lineage>
        <taxon>Bacteria</taxon>
        <taxon>Fusobacteriati</taxon>
        <taxon>Fusobacteriota</taxon>
        <taxon>Fusobacteriia</taxon>
        <taxon>Fusobacteriales</taxon>
        <taxon>Fusobacteriaceae</taxon>
        <taxon>Fusobacterium</taxon>
    </lineage>
</organism>
<keyword evidence="3" id="KW-0805">Transcription regulation</keyword>
<evidence type="ECO:0000313" key="7">
    <source>
        <dbReference type="EMBL" id="RHF74174.1"/>
    </source>
</evidence>
<dbReference type="Pfam" id="PF00392">
    <property type="entry name" value="GntR"/>
    <property type="match status" value="1"/>
</dbReference>
<keyword evidence="4" id="KW-0238">DNA-binding</keyword>
<dbReference type="CDD" id="cd00609">
    <property type="entry name" value="AAT_like"/>
    <property type="match status" value="1"/>
</dbReference>
<proteinExistence type="inferred from homology"/>
<dbReference type="InterPro" id="IPR051446">
    <property type="entry name" value="HTH_trans_reg/aminotransferase"/>
</dbReference>
<dbReference type="PROSITE" id="PS50949">
    <property type="entry name" value="HTH_GNTR"/>
    <property type="match status" value="1"/>
</dbReference>
<dbReference type="Gene3D" id="3.90.1150.10">
    <property type="entry name" value="Aspartate Aminotransferase, domain 1"/>
    <property type="match status" value="1"/>
</dbReference>
<dbReference type="Gene3D" id="3.40.640.10">
    <property type="entry name" value="Type I PLP-dependent aspartate aminotransferase-like (Major domain)"/>
    <property type="match status" value="1"/>
</dbReference>
<keyword evidence="2" id="KW-0663">Pyridoxal phosphate</keyword>
<dbReference type="GO" id="GO:0003700">
    <property type="term" value="F:DNA-binding transcription factor activity"/>
    <property type="evidence" value="ECO:0007669"/>
    <property type="project" value="InterPro"/>
</dbReference>
<dbReference type="InterPro" id="IPR015424">
    <property type="entry name" value="PyrdxlP-dep_Trfase"/>
</dbReference>
<dbReference type="InterPro" id="IPR015421">
    <property type="entry name" value="PyrdxlP-dep_Trfase_major"/>
</dbReference>
<dbReference type="RefSeq" id="WP_005883568.1">
    <property type="nucleotide sequence ID" value="NZ_CABMMQ010000001.1"/>
</dbReference>
<gene>
    <name evidence="7" type="ORF">DW663_01540</name>
</gene>
<comment type="similarity">
    <text evidence="1">In the C-terminal section; belongs to the class-I pyridoxal-phosphate-dependent aminotransferase family.</text>
</comment>
<dbReference type="GO" id="GO:0003677">
    <property type="term" value="F:DNA binding"/>
    <property type="evidence" value="ECO:0007669"/>
    <property type="project" value="UniProtKB-KW"/>
</dbReference>
<dbReference type="Gene3D" id="1.10.10.10">
    <property type="entry name" value="Winged helix-like DNA-binding domain superfamily/Winged helix DNA-binding domain"/>
    <property type="match status" value="1"/>
</dbReference>
<protein>
    <submittedName>
        <fullName evidence="7">PLP-dependent aminotransferase family protein</fullName>
    </submittedName>
</protein>
<dbReference type="GO" id="GO:0008483">
    <property type="term" value="F:transaminase activity"/>
    <property type="evidence" value="ECO:0007669"/>
    <property type="project" value="UniProtKB-KW"/>
</dbReference>
<evidence type="ECO:0000256" key="2">
    <source>
        <dbReference type="ARBA" id="ARBA00022898"/>
    </source>
</evidence>
<keyword evidence="5" id="KW-0804">Transcription</keyword>
<dbReference type="PANTHER" id="PTHR46577">
    <property type="entry name" value="HTH-TYPE TRANSCRIPTIONAL REGULATORY PROTEIN GABR"/>
    <property type="match status" value="1"/>
</dbReference>
<sequence length="463" mass="53941">MEKKVGSYLELYDILKSEIILKKMKVNSKFPSIRQISGKYGCNSNTVLRVYKLLEENGYIYSIKGKGSFVKANYDISIDEKVFPLIENFRYGQNVKKYSINFSNGTPSKNLFPVDSYRKYIERAFNEKGSYLLGYQDVQGLESLREAIAEYIEKYDIFVNSDDIFITSGTQQSLAVIMKAFGYSPKKTVVISDPSYPNALNFLEDMCNVRTMDLQKDGWDMSEFKELLQKEKVDFVYETFNFQNPTGVIWSEKKKKELLELAKDYHFYIIEDDCFADFSYKDRVSSLKSMDRVGEERVIYLKTSSKVLMPGINSAFVIPPKKFMDKFIIAKYGLDPNTSGLNQKVLEYFIKEKELDRHIREIKGILKEQLKVMLEELKKIPDIEVMNIPKGGFFLWVKLPEHIDGEYFYYKCKMNGVSILPGTIFYNNKKECNKIRLSFLTNNKEEIVKGVEIMKKIIIDKME</sequence>
<dbReference type="AlphaFoldDB" id="A0A414Q029"/>
<reference evidence="7 8" key="1">
    <citation type="submission" date="2018-08" db="EMBL/GenBank/DDBJ databases">
        <title>A genome reference for cultivated species of the human gut microbiota.</title>
        <authorList>
            <person name="Zou Y."/>
            <person name="Xue W."/>
            <person name="Luo G."/>
        </authorList>
    </citation>
    <scope>NUCLEOTIDE SEQUENCE [LARGE SCALE GENOMIC DNA]</scope>
    <source>
        <strain evidence="7 8">AM25-1</strain>
    </source>
</reference>
<name>A0A414Q029_FUSMR</name>
<evidence type="ECO:0000256" key="4">
    <source>
        <dbReference type="ARBA" id="ARBA00023125"/>
    </source>
</evidence>
<dbReference type="PANTHER" id="PTHR46577:SF1">
    <property type="entry name" value="HTH-TYPE TRANSCRIPTIONAL REGULATORY PROTEIN GABR"/>
    <property type="match status" value="1"/>
</dbReference>
<feature type="domain" description="HTH gntR-type" evidence="6">
    <location>
        <begin position="5"/>
        <end position="73"/>
    </location>
</feature>
<dbReference type="GeneID" id="62762789"/>